<dbReference type="Pfam" id="PF25917">
    <property type="entry name" value="BSH_RND"/>
    <property type="match status" value="1"/>
</dbReference>
<dbReference type="Gene3D" id="2.40.420.20">
    <property type="match status" value="1"/>
</dbReference>
<dbReference type="PANTHER" id="PTHR30469">
    <property type="entry name" value="MULTIDRUG RESISTANCE PROTEIN MDTA"/>
    <property type="match status" value="1"/>
</dbReference>
<evidence type="ECO:0000259" key="4">
    <source>
        <dbReference type="Pfam" id="PF25917"/>
    </source>
</evidence>
<dbReference type="GO" id="GO:1990281">
    <property type="term" value="C:efflux pump complex"/>
    <property type="evidence" value="ECO:0007669"/>
    <property type="project" value="TreeGrafter"/>
</dbReference>
<accession>A0AA43Q5D5</accession>
<dbReference type="Gene3D" id="1.10.287.470">
    <property type="entry name" value="Helix hairpin bin"/>
    <property type="match status" value="1"/>
</dbReference>
<evidence type="ECO:0000256" key="3">
    <source>
        <dbReference type="SAM" id="Coils"/>
    </source>
</evidence>
<evidence type="ECO:0000313" key="6">
    <source>
        <dbReference type="EMBL" id="MDI1231935.1"/>
    </source>
</evidence>
<evidence type="ECO:0000313" key="7">
    <source>
        <dbReference type="Proteomes" id="UP001160519"/>
    </source>
</evidence>
<dbReference type="Proteomes" id="UP001160519">
    <property type="component" value="Unassembled WGS sequence"/>
</dbReference>
<dbReference type="EMBL" id="JAQSDF010000049">
    <property type="protein sequence ID" value="MDI1231935.1"/>
    <property type="molecule type" value="Genomic_DNA"/>
</dbReference>
<comment type="similarity">
    <text evidence="2">Belongs to the membrane fusion protein (MFP) (TC 8.A.1) family.</text>
</comment>
<dbReference type="InterPro" id="IPR006143">
    <property type="entry name" value="RND_pump_MFP"/>
</dbReference>
<dbReference type="AlphaFoldDB" id="A0AA43Q5D5"/>
<dbReference type="GO" id="GO:0015562">
    <property type="term" value="F:efflux transmembrane transporter activity"/>
    <property type="evidence" value="ECO:0007669"/>
    <property type="project" value="TreeGrafter"/>
</dbReference>
<feature type="domain" description="Multidrug resistance protein MdtA-like barrel-sandwich hybrid" evidence="4">
    <location>
        <begin position="60"/>
        <end position="169"/>
    </location>
</feature>
<reference evidence="6" key="1">
    <citation type="submission" date="2023-01" db="EMBL/GenBank/DDBJ databases">
        <title>Biogeochemical cycle of methane in antarctic sediments.</title>
        <authorList>
            <person name="Roldan D.M."/>
            <person name="Menes R.J."/>
        </authorList>
    </citation>
    <scope>NUCLEOTIDE SEQUENCE [LARGE SCALE GENOMIC DNA]</scope>
    <source>
        <strain evidence="6">K-2018 MAG008</strain>
    </source>
</reference>
<protein>
    <submittedName>
        <fullName evidence="6">Efflux RND transporter periplasmic adaptor subunit</fullName>
    </submittedName>
</protein>
<dbReference type="Gene3D" id="2.40.30.170">
    <property type="match status" value="1"/>
</dbReference>
<feature type="coiled-coil region" evidence="3">
    <location>
        <begin position="124"/>
        <end position="151"/>
    </location>
</feature>
<sequence length="341" mass="36436">MQAKSLQAADEPEVVTEVAVQTSKITRTTLHRYVMAYGVVEPEPAMNGKPAASSKIAVPIAGILTQAFCEEGQAVKKGSILFELDTRSADALVAKAEVAVEFAQKNFARKQQLNATDNVSRKLYDESEQLLQAARKDLAGAQTQRELLRIKAPLSGTVAAIHLKVGETVGINMVLADLIDLDRLDIALKIPSQETSLLRLGQPVDIMLGTKTSSNQDAQTTQQGKVVFISPQIDPLTDTVLVRASLNSGSGIRPGQFVSARIVVEERSGRLAVPVESVVSRETGSTIALVKGHTAKQIAITPGLRDGKLVEISGEAIQEGMTVVTQGAYGLPAETHIRVIE</sequence>
<dbReference type="NCBIfam" id="TIGR01730">
    <property type="entry name" value="RND_mfp"/>
    <property type="match status" value="1"/>
</dbReference>
<comment type="subcellular location">
    <subcellularLocation>
        <location evidence="1">Cell membrane</location>
    </subcellularLocation>
</comment>
<dbReference type="InterPro" id="IPR058626">
    <property type="entry name" value="MdtA-like_b-barrel"/>
</dbReference>
<organism evidence="6 7">
    <name type="scientific">Candidatus Methylobacter titanis</name>
    <dbReference type="NCBI Taxonomy" id="3053457"/>
    <lineage>
        <taxon>Bacteria</taxon>
        <taxon>Pseudomonadati</taxon>
        <taxon>Pseudomonadota</taxon>
        <taxon>Gammaproteobacteria</taxon>
        <taxon>Methylococcales</taxon>
        <taxon>Methylococcaceae</taxon>
        <taxon>Methylobacter</taxon>
    </lineage>
</organism>
<dbReference type="SUPFAM" id="SSF111369">
    <property type="entry name" value="HlyD-like secretion proteins"/>
    <property type="match status" value="1"/>
</dbReference>
<feature type="domain" description="Multidrug resistance protein MdtA-like beta-barrel" evidence="5">
    <location>
        <begin position="214"/>
        <end position="264"/>
    </location>
</feature>
<keyword evidence="7" id="KW-1185">Reference proteome</keyword>
<dbReference type="PANTHER" id="PTHR30469:SF15">
    <property type="entry name" value="HLYD FAMILY OF SECRETION PROTEINS"/>
    <property type="match status" value="1"/>
</dbReference>
<proteinExistence type="inferred from homology"/>
<dbReference type="Gene3D" id="2.40.50.100">
    <property type="match status" value="1"/>
</dbReference>
<evidence type="ECO:0000259" key="5">
    <source>
        <dbReference type="Pfam" id="PF25944"/>
    </source>
</evidence>
<gene>
    <name evidence="6" type="ORF">PSU93_12365</name>
</gene>
<dbReference type="Pfam" id="PF25944">
    <property type="entry name" value="Beta-barrel_RND"/>
    <property type="match status" value="1"/>
</dbReference>
<evidence type="ECO:0000256" key="2">
    <source>
        <dbReference type="ARBA" id="ARBA00009477"/>
    </source>
</evidence>
<dbReference type="InterPro" id="IPR058625">
    <property type="entry name" value="MdtA-like_BSH"/>
</dbReference>
<keyword evidence="3" id="KW-0175">Coiled coil</keyword>
<evidence type="ECO:0000256" key="1">
    <source>
        <dbReference type="ARBA" id="ARBA00004236"/>
    </source>
</evidence>
<comment type="caution">
    <text evidence="6">The sequence shown here is derived from an EMBL/GenBank/DDBJ whole genome shotgun (WGS) entry which is preliminary data.</text>
</comment>
<name>A0AA43Q5D5_9GAMM</name>